<reference evidence="5" key="2">
    <citation type="submission" date="2020-06" db="EMBL/GenBank/DDBJ databases">
        <title>Helianthus annuus Genome sequencing and assembly Release 2.</title>
        <authorList>
            <person name="Gouzy J."/>
            <person name="Langlade N."/>
            <person name="Munos S."/>
        </authorList>
    </citation>
    <scope>NUCLEOTIDE SEQUENCE</scope>
    <source>
        <tissue evidence="5">Leaves</tissue>
    </source>
</reference>
<evidence type="ECO:0000256" key="1">
    <source>
        <dbReference type="ARBA" id="ARBA00022741"/>
    </source>
</evidence>
<dbReference type="GO" id="GO:0005524">
    <property type="term" value="F:ATP binding"/>
    <property type="evidence" value="ECO:0007669"/>
    <property type="project" value="UniProtKB-KW"/>
</dbReference>
<keyword evidence="3" id="KW-0677">Repeat</keyword>
<reference evidence="5" key="1">
    <citation type="journal article" date="2017" name="Nature">
        <title>The sunflower genome provides insights into oil metabolism, flowering and Asterid evolution.</title>
        <authorList>
            <person name="Badouin H."/>
            <person name="Gouzy J."/>
            <person name="Grassa C.J."/>
            <person name="Murat F."/>
            <person name="Staton S.E."/>
            <person name="Cottret L."/>
            <person name="Lelandais-Briere C."/>
            <person name="Owens G.L."/>
            <person name="Carrere S."/>
            <person name="Mayjonade B."/>
            <person name="Legrand L."/>
            <person name="Gill N."/>
            <person name="Kane N.C."/>
            <person name="Bowers J.E."/>
            <person name="Hubner S."/>
            <person name="Bellec A."/>
            <person name="Berard A."/>
            <person name="Berges H."/>
            <person name="Blanchet N."/>
            <person name="Boniface M.C."/>
            <person name="Brunel D."/>
            <person name="Catrice O."/>
            <person name="Chaidir N."/>
            <person name="Claudel C."/>
            <person name="Donnadieu C."/>
            <person name="Faraut T."/>
            <person name="Fievet G."/>
            <person name="Helmstetter N."/>
            <person name="King M."/>
            <person name="Knapp S.J."/>
            <person name="Lai Z."/>
            <person name="Le Paslier M.C."/>
            <person name="Lippi Y."/>
            <person name="Lorenzon L."/>
            <person name="Mandel J.R."/>
            <person name="Marage G."/>
            <person name="Marchand G."/>
            <person name="Marquand E."/>
            <person name="Bret-Mestries E."/>
            <person name="Morien E."/>
            <person name="Nambeesan S."/>
            <person name="Nguyen T."/>
            <person name="Pegot-Espagnet P."/>
            <person name="Pouilly N."/>
            <person name="Raftis F."/>
            <person name="Sallet E."/>
            <person name="Schiex T."/>
            <person name="Thomas J."/>
            <person name="Vandecasteele C."/>
            <person name="Vares D."/>
            <person name="Vear F."/>
            <person name="Vautrin S."/>
            <person name="Crespi M."/>
            <person name="Mangin B."/>
            <person name="Burke J.M."/>
            <person name="Salse J."/>
            <person name="Munos S."/>
            <person name="Vincourt P."/>
            <person name="Rieseberg L.H."/>
            <person name="Langlade N.B."/>
        </authorList>
    </citation>
    <scope>NUCLEOTIDE SEQUENCE</scope>
    <source>
        <tissue evidence="5">Leaves</tissue>
    </source>
</reference>
<name>A0A9K3IY38_HELAN</name>
<evidence type="ECO:0000259" key="4">
    <source>
        <dbReference type="PROSITE" id="PS51903"/>
    </source>
</evidence>
<dbReference type="SUPFAM" id="SSF81923">
    <property type="entry name" value="Double Clp-N motif"/>
    <property type="match status" value="1"/>
</dbReference>
<dbReference type="AlphaFoldDB" id="A0A9K3IY38"/>
<dbReference type="PANTHER" id="PTHR11638:SF86">
    <property type="entry name" value="CHAPERONE PROTEIN CLPB4, MITOCHONDRIAL"/>
    <property type="match status" value="1"/>
</dbReference>
<gene>
    <name evidence="5" type="ORF">HanXRQr2_Chr05g0206361</name>
</gene>
<dbReference type="InterPro" id="IPR036628">
    <property type="entry name" value="Clp_N_dom_sf"/>
</dbReference>
<proteinExistence type="predicted"/>
<keyword evidence="2" id="KW-0067">ATP-binding</keyword>
<dbReference type="EMBL" id="MNCJ02000320">
    <property type="protein sequence ID" value="KAF5805202.1"/>
    <property type="molecule type" value="Genomic_DNA"/>
</dbReference>
<dbReference type="InterPro" id="IPR004176">
    <property type="entry name" value="Clp_R_N"/>
</dbReference>
<evidence type="ECO:0000256" key="3">
    <source>
        <dbReference type="PROSITE-ProRule" id="PRU01251"/>
    </source>
</evidence>
<keyword evidence="6" id="KW-1185">Reference proteome</keyword>
<dbReference type="InterPro" id="IPR050130">
    <property type="entry name" value="ClpA_ClpB"/>
</dbReference>
<organism evidence="5 6">
    <name type="scientific">Helianthus annuus</name>
    <name type="common">Common sunflower</name>
    <dbReference type="NCBI Taxonomy" id="4232"/>
    <lineage>
        <taxon>Eukaryota</taxon>
        <taxon>Viridiplantae</taxon>
        <taxon>Streptophyta</taxon>
        <taxon>Embryophyta</taxon>
        <taxon>Tracheophyta</taxon>
        <taxon>Spermatophyta</taxon>
        <taxon>Magnoliopsida</taxon>
        <taxon>eudicotyledons</taxon>
        <taxon>Gunneridae</taxon>
        <taxon>Pentapetalae</taxon>
        <taxon>asterids</taxon>
        <taxon>campanulids</taxon>
        <taxon>Asterales</taxon>
        <taxon>Asteraceae</taxon>
        <taxon>Asteroideae</taxon>
        <taxon>Heliantheae alliance</taxon>
        <taxon>Heliantheae</taxon>
        <taxon>Helianthus</taxon>
    </lineage>
</organism>
<evidence type="ECO:0000313" key="6">
    <source>
        <dbReference type="Proteomes" id="UP000215914"/>
    </source>
</evidence>
<evidence type="ECO:0000313" key="5">
    <source>
        <dbReference type="EMBL" id="KAF5805202.1"/>
    </source>
</evidence>
<dbReference type="PANTHER" id="PTHR11638">
    <property type="entry name" value="ATP-DEPENDENT CLP PROTEASE"/>
    <property type="match status" value="1"/>
</dbReference>
<protein>
    <submittedName>
        <fullName evidence="5">Clp domain superfamily protein</fullName>
    </submittedName>
</protein>
<dbReference type="Gene3D" id="1.10.1780.10">
    <property type="entry name" value="Clp, N-terminal domain"/>
    <property type="match status" value="1"/>
</dbReference>
<dbReference type="Proteomes" id="UP000215914">
    <property type="component" value="Unassembled WGS sequence"/>
</dbReference>
<dbReference type="Pfam" id="PF02861">
    <property type="entry name" value="Clp_N"/>
    <property type="match status" value="1"/>
</dbReference>
<dbReference type="PROSITE" id="PS51903">
    <property type="entry name" value="CLP_R"/>
    <property type="match status" value="1"/>
</dbReference>
<feature type="domain" description="Clp R" evidence="4">
    <location>
        <begin position="61"/>
        <end position="203"/>
    </location>
</feature>
<evidence type="ECO:0000256" key="2">
    <source>
        <dbReference type="ARBA" id="ARBA00022840"/>
    </source>
</evidence>
<comment type="caution">
    <text evidence="5">The sequence shown here is derived from an EMBL/GenBank/DDBJ whole genome shotgun (WGS) entry which is preliminary data.</text>
</comment>
<keyword evidence="1" id="KW-0547">Nucleotide-binding</keyword>
<accession>A0A9K3IY38</accession>
<dbReference type="Gramene" id="mRNA:HanXRQr2_Chr05g0206361">
    <property type="protein sequence ID" value="mRNA:HanXRQr2_Chr05g0206361"/>
    <property type="gene ID" value="HanXRQr2_Chr05g0206361"/>
</dbReference>
<sequence>MQKIVWQELDRKHDEQFDQVDQLRTVELWLQVWYQRLITDHVLLFMCVATRSYYGYQIYNPQGYTEMAWERIVGATDAAQHNKQQIIESEHLMKALLEQKDGLARRILTKAALDNTSVLQATDNFIAQQPKVSDPSNPRLGTSLGSLLENARKFKKQMGNDFISVEHLVLAFPSDTRFGKQLFTSLNLSEKSLKEAVEAVRGNQKVTDQNPEGKYEALDKYSNDLTELARKGKLDPVIVRDDEI</sequence>